<dbReference type="Proteomes" id="UP000813463">
    <property type="component" value="Chromosome 3"/>
</dbReference>
<name>A0A9R0IP99_SPIOL</name>
<dbReference type="Pfam" id="PF04788">
    <property type="entry name" value="DUF620"/>
    <property type="match status" value="1"/>
</dbReference>
<dbReference type="PANTHER" id="PTHR31300">
    <property type="entry name" value="LIPASE"/>
    <property type="match status" value="1"/>
</dbReference>
<dbReference type="OrthoDB" id="1065010at2759"/>
<organism evidence="1 2">
    <name type="scientific">Spinacia oleracea</name>
    <name type="common">Spinach</name>
    <dbReference type="NCBI Taxonomy" id="3562"/>
    <lineage>
        <taxon>Eukaryota</taxon>
        <taxon>Viridiplantae</taxon>
        <taxon>Streptophyta</taxon>
        <taxon>Embryophyta</taxon>
        <taxon>Tracheophyta</taxon>
        <taxon>Spermatophyta</taxon>
        <taxon>Magnoliopsida</taxon>
        <taxon>eudicotyledons</taxon>
        <taxon>Gunneridae</taxon>
        <taxon>Pentapetalae</taxon>
        <taxon>Caryophyllales</taxon>
        <taxon>Chenopodiaceae</taxon>
        <taxon>Chenopodioideae</taxon>
        <taxon>Anserineae</taxon>
        <taxon>Spinacia</taxon>
    </lineage>
</organism>
<dbReference type="AlphaFoldDB" id="A0A9R0IP99"/>
<dbReference type="GeneID" id="110791634"/>
<dbReference type="KEGG" id="soe:110791634"/>
<gene>
    <name evidence="2" type="primary">LOC110791634</name>
</gene>
<dbReference type="InterPro" id="IPR006873">
    <property type="entry name" value="DUF620"/>
</dbReference>
<keyword evidence="1" id="KW-1185">Reference proteome</keyword>
<sequence length="374" mass="42265">MRKLCPNFDKEDALETILEVPIPEEMFNNMGNNVALRCQNMQHWMKAQASEKWSSPVILGRINELRFILYHIGSPLIPLQVHIDKISRPVRDSSIQTSTAKYIVQQYIAATGGQAAISSIQSMCVIGHAKIGATVFHLGDQIVRGKNTEEVGGFVLWQKNPDLWSLEFVVSGCKVFSGSNGKVSWRQSSNQPSVTTGSPRPLRRFLQGLDPRATANLFIDAICIGEKVINHEDCFILKLETSQTTLDAQSGPKYEIIHHTLWGYFSQRSGLLLQFEDSRMLRLKNNVDNDDGDGVFWEISAESFIEDYRYVDGINIAHSGKTSVRVFRYGEHSANHQREIDETWKIDEVGFNIWGLDPDFFLPPRESQVEASAF</sequence>
<dbReference type="PANTHER" id="PTHR31300:SF9">
    <property type="entry name" value="SPINDLE ASSEMBLY ABNORMAL PROTEIN (DUF620)"/>
    <property type="match status" value="1"/>
</dbReference>
<proteinExistence type="predicted"/>
<evidence type="ECO:0008006" key="3">
    <source>
        <dbReference type="Google" id="ProtNLM"/>
    </source>
</evidence>
<accession>A0A9R0IP99</accession>
<reference evidence="2" key="2">
    <citation type="submission" date="2025-08" db="UniProtKB">
        <authorList>
            <consortium name="RefSeq"/>
        </authorList>
    </citation>
    <scope>IDENTIFICATION</scope>
    <source>
        <tissue evidence="2">Leaf</tissue>
    </source>
</reference>
<protein>
    <recommendedName>
        <fullName evidence="3">DUF620 domain-containing protein</fullName>
    </recommendedName>
</protein>
<dbReference type="RefSeq" id="XP_021852095.1">
    <property type="nucleotide sequence ID" value="XM_021996403.2"/>
</dbReference>
<evidence type="ECO:0000313" key="2">
    <source>
        <dbReference type="RefSeq" id="XP_021852095.1"/>
    </source>
</evidence>
<reference evidence="1" key="1">
    <citation type="journal article" date="2021" name="Nat. Commun.">
        <title>Genomic analyses provide insights into spinach domestication and the genetic basis of agronomic traits.</title>
        <authorList>
            <person name="Cai X."/>
            <person name="Sun X."/>
            <person name="Xu C."/>
            <person name="Sun H."/>
            <person name="Wang X."/>
            <person name="Ge C."/>
            <person name="Zhang Z."/>
            <person name="Wang Q."/>
            <person name="Fei Z."/>
            <person name="Jiao C."/>
            <person name="Wang Q."/>
        </authorList>
    </citation>
    <scope>NUCLEOTIDE SEQUENCE [LARGE SCALE GENOMIC DNA]</scope>
    <source>
        <strain evidence="1">cv. Varoflay</strain>
    </source>
</reference>
<evidence type="ECO:0000313" key="1">
    <source>
        <dbReference type="Proteomes" id="UP000813463"/>
    </source>
</evidence>